<dbReference type="SUPFAM" id="SSF52047">
    <property type="entry name" value="RNI-like"/>
    <property type="match status" value="1"/>
</dbReference>
<proteinExistence type="predicted"/>
<dbReference type="AlphaFoldDB" id="A0A9K3DM21"/>
<evidence type="ECO:0000256" key="1">
    <source>
        <dbReference type="SAM" id="MobiDB-lite"/>
    </source>
</evidence>
<dbReference type="Pfam" id="PF08387">
    <property type="entry name" value="FBD"/>
    <property type="match status" value="1"/>
</dbReference>
<dbReference type="EMBL" id="MNCJ02000332">
    <property type="protein sequence ID" value="KAF5757158.1"/>
    <property type="molecule type" value="Genomic_DNA"/>
</dbReference>
<dbReference type="InterPro" id="IPR053781">
    <property type="entry name" value="F-box_AtFBL13-like"/>
</dbReference>
<dbReference type="InterPro" id="IPR006566">
    <property type="entry name" value="FBD"/>
</dbReference>
<name>A0A9K3DM21_HELAN</name>
<evidence type="ECO:0000259" key="2">
    <source>
        <dbReference type="SMART" id="SM00579"/>
    </source>
</evidence>
<dbReference type="PANTHER" id="PTHR31900:SF31">
    <property type="entry name" value="F-BOX_LRR-REPEAT PROTEIN 13-LIKE"/>
    <property type="match status" value="1"/>
</dbReference>
<reference evidence="3" key="1">
    <citation type="journal article" date="2017" name="Nature">
        <title>The sunflower genome provides insights into oil metabolism, flowering and Asterid evolution.</title>
        <authorList>
            <person name="Badouin H."/>
            <person name="Gouzy J."/>
            <person name="Grassa C.J."/>
            <person name="Murat F."/>
            <person name="Staton S.E."/>
            <person name="Cottret L."/>
            <person name="Lelandais-Briere C."/>
            <person name="Owens G.L."/>
            <person name="Carrere S."/>
            <person name="Mayjonade B."/>
            <person name="Legrand L."/>
            <person name="Gill N."/>
            <person name="Kane N.C."/>
            <person name="Bowers J.E."/>
            <person name="Hubner S."/>
            <person name="Bellec A."/>
            <person name="Berard A."/>
            <person name="Berges H."/>
            <person name="Blanchet N."/>
            <person name="Boniface M.C."/>
            <person name="Brunel D."/>
            <person name="Catrice O."/>
            <person name="Chaidir N."/>
            <person name="Claudel C."/>
            <person name="Donnadieu C."/>
            <person name="Faraut T."/>
            <person name="Fievet G."/>
            <person name="Helmstetter N."/>
            <person name="King M."/>
            <person name="Knapp S.J."/>
            <person name="Lai Z."/>
            <person name="Le Paslier M.C."/>
            <person name="Lippi Y."/>
            <person name="Lorenzon L."/>
            <person name="Mandel J.R."/>
            <person name="Marage G."/>
            <person name="Marchand G."/>
            <person name="Marquand E."/>
            <person name="Bret-Mestries E."/>
            <person name="Morien E."/>
            <person name="Nambeesan S."/>
            <person name="Nguyen T."/>
            <person name="Pegot-Espagnet P."/>
            <person name="Pouilly N."/>
            <person name="Raftis F."/>
            <person name="Sallet E."/>
            <person name="Schiex T."/>
            <person name="Thomas J."/>
            <person name="Vandecasteele C."/>
            <person name="Vares D."/>
            <person name="Vear F."/>
            <person name="Vautrin S."/>
            <person name="Crespi M."/>
            <person name="Mangin B."/>
            <person name="Burke J.M."/>
            <person name="Salse J."/>
            <person name="Munos S."/>
            <person name="Vincourt P."/>
            <person name="Rieseberg L.H."/>
            <person name="Langlade N.B."/>
        </authorList>
    </citation>
    <scope>NUCLEOTIDE SEQUENCE</scope>
    <source>
        <tissue evidence="3">Leaves</tissue>
    </source>
</reference>
<dbReference type="Pfam" id="PF24758">
    <property type="entry name" value="LRR_At5g56370"/>
    <property type="match status" value="1"/>
</dbReference>
<dbReference type="InterPro" id="IPR001810">
    <property type="entry name" value="F-box_dom"/>
</dbReference>
<reference evidence="3" key="2">
    <citation type="submission" date="2020-06" db="EMBL/GenBank/DDBJ databases">
        <title>Helianthus annuus Genome sequencing and assembly Release 2.</title>
        <authorList>
            <person name="Gouzy J."/>
            <person name="Langlade N."/>
            <person name="Munos S."/>
        </authorList>
    </citation>
    <scope>NUCLEOTIDE SEQUENCE</scope>
    <source>
        <tissue evidence="3">Leaves</tissue>
    </source>
</reference>
<comment type="caution">
    <text evidence="3">The sequence shown here is derived from an EMBL/GenBank/DDBJ whole genome shotgun (WGS) entry which is preliminary data.</text>
</comment>
<evidence type="ECO:0000313" key="4">
    <source>
        <dbReference type="Proteomes" id="UP000215914"/>
    </source>
</evidence>
<sequence length="435" mass="50011">MSSKEVKMSSIGENGDDRLSGLPEDTISHILSLMPTKYAVRTSILSKRWRYSWMFVTNLDFDDIHPFHSKIVLSKFVDRVMENCKSPQLRSLRLHFSSKRVKRASISSWIDKAVRLNVSELDIQVLIFKLPLSLFTCKTLTKLRIDDGNLNSRVWECPCPVNLPCLKTLDIAVHDNPFVNAFGLIRGCPILESLSLEVSIDKEEERYYIFNNIPTLKRLKLILERVFFSVTKQVVLNLPNLEYLFVGDSLGSVFVVEDLPSLVEASVSSYHMCLEFLKGISGVKSLTIDTFTFIPALPIFPNIKHLRFTSFWYSGRVLQFLESCPELKHLCIEELTGEHWIEPNLVPACMLTTLTTIKISSCKGREPEIEFLEYMLRNAKVLRAVTISWEIYQIEEKRLCAKVLELPRASRYCDIHFIGSRYHSASGYLDFEIHV</sequence>
<dbReference type="InterPro" id="IPR050232">
    <property type="entry name" value="FBL13/AtMIF1-like"/>
</dbReference>
<dbReference type="InterPro" id="IPR036047">
    <property type="entry name" value="F-box-like_dom_sf"/>
</dbReference>
<evidence type="ECO:0000313" key="3">
    <source>
        <dbReference type="EMBL" id="KAF5757158.1"/>
    </source>
</evidence>
<dbReference type="SUPFAM" id="SSF81383">
    <property type="entry name" value="F-box domain"/>
    <property type="match status" value="1"/>
</dbReference>
<dbReference type="CDD" id="cd22160">
    <property type="entry name" value="F-box_AtFBL13-like"/>
    <property type="match status" value="1"/>
</dbReference>
<accession>A0A9K3DM21</accession>
<dbReference type="PANTHER" id="PTHR31900">
    <property type="entry name" value="F-BOX/RNI SUPERFAMILY PROTEIN-RELATED"/>
    <property type="match status" value="1"/>
</dbReference>
<dbReference type="Proteomes" id="UP000215914">
    <property type="component" value="Unassembled WGS sequence"/>
</dbReference>
<keyword evidence="4" id="KW-1185">Reference proteome</keyword>
<feature type="domain" description="FBD" evidence="2">
    <location>
        <begin position="348"/>
        <end position="418"/>
    </location>
</feature>
<dbReference type="SMART" id="SM00579">
    <property type="entry name" value="FBD"/>
    <property type="match status" value="1"/>
</dbReference>
<dbReference type="InterPro" id="IPR055411">
    <property type="entry name" value="LRR_FXL15/At3g58940/PEG3-like"/>
</dbReference>
<protein>
    <submittedName>
        <fullName evidence="3">F-box domain, FBD domain, leucine-rich repeat domain superfamily</fullName>
    </submittedName>
</protein>
<dbReference type="InterPro" id="IPR032675">
    <property type="entry name" value="LRR_dom_sf"/>
</dbReference>
<gene>
    <name evidence="3" type="ORF">HanXRQr2_Chr17g0823321</name>
</gene>
<organism evidence="3 4">
    <name type="scientific">Helianthus annuus</name>
    <name type="common">Common sunflower</name>
    <dbReference type="NCBI Taxonomy" id="4232"/>
    <lineage>
        <taxon>Eukaryota</taxon>
        <taxon>Viridiplantae</taxon>
        <taxon>Streptophyta</taxon>
        <taxon>Embryophyta</taxon>
        <taxon>Tracheophyta</taxon>
        <taxon>Spermatophyta</taxon>
        <taxon>Magnoliopsida</taxon>
        <taxon>eudicotyledons</taxon>
        <taxon>Gunneridae</taxon>
        <taxon>Pentapetalae</taxon>
        <taxon>asterids</taxon>
        <taxon>campanulids</taxon>
        <taxon>Asterales</taxon>
        <taxon>Asteraceae</taxon>
        <taxon>Asteroideae</taxon>
        <taxon>Heliantheae alliance</taxon>
        <taxon>Heliantheae</taxon>
        <taxon>Helianthus</taxon>
    </lineage>
</organism>
<dbReference type="Gene3D" id="3.80.10.10">
    <property type="entry name" value="Ribonuclease Inhibitor"/>
    <property type="match status" value="1"/>
</dbReference>
<dbReference type="Pfam" id="PF00646">
    <property type="entry name" value="F-box"/>
    <property type="match status" value="1"/>
</dbReference>
<feature type="region of interest" description="Disordered" evidence="1">
    <location>
        <begin position="1"/>
        <end position="20"/>
    </location>
</feature>
<dbReference type="Gramene" id="mRNA:HanXRQr2_Chr17g0823321">
    <property type="protein sequence ID" value="mRNA:HanXRQr2_Chr17g0823321"/>
    <property type="gene ID" value="HanXRQr2_Chr17g0823321"/>
</dbReference>